<dbReference type="GO" id="GO:0005829">
    <property type="term" value="C:cytosol"/>
    <property type="evidence" value="ECO:0007669"/>
    <property type="project" value="TreeGrafter"/>
</dbReference>
<dbReference type="PROSITE" id="PS01331">
    <property type="entry name" value="THYMIDYLATE_KINASE"/>
    <property type="match status" value="1"/>
</dbReference>
<reference evidence="10" key="1">
    <citation type="submission" date="2019-08" db="EMBL/GenBank/DDBJ databases">
        <authorList>
            <person name="Kucharzyk K."/>
            <person name="Murdoch R.W."/>
            <person name="Higgins S."/>
            <person name="Loffler F."/>
        </authorList>
    </citation>
    <scope>NUCLEOTIDE SEQUENCE</scope>
</reference>
<evidence type="ECO:0000256" key="5">
    <source>
        <dbReference type="ARBA" id="ARBA00022741"/>
    </source>
</evidence>
<dbReference type="AlphaFoldDB" id="A0A645FJM3"/>
<dbReference type="PANTHER" id="PTHR10344">
    <property type="entry name" value="THYMIDYLATE KINASE"/>
    <property type="match status" value="1"/>
</dbReference>
<dbReference type="EMBL" id="VSSQ01061217">
    <property type="protein sequence ID" value="MPN14581.1"/>
    <property type="molecule type" value="Genomic_DNA"/>
</dbReference>
<proteinExistence type="inferred from homology"/>
<dbReference type="InterPro" id="IPR027417">
    <property type="entry name" value="P-loop_NTPase"/>
</dbReference>
<evidence type="ECO:0000256" key="6">
    <source>
        <dbReference type="ARBA" id="ARBA00022777"/>
    </source>
</evidence>
<keyword evidence="3 10" id="KW-0808">Transferase</keyword>
<protein>
    <recommendedName>
        <fullName evidence="2">dTMP kinase</fullName>
        <ecNumber evidence="2">2.7.4.9</ecNumber>
    </recommendedName>
</protein>
<keyword evidence="5" id="KW-0547">Nucleotide-binding</keyword>
<evidence type="ECO:0000256" key="8">
    <source>
        <dbReference type="ARBA" id="ARBA00048743"/>
    </source>
</evidence>
<accession>A0A645FJM3</accession>
<dbReference type="SUPFAM" id="SSF52540">
    <property type="entry name" value="P-loop containing nucleoside triphosphate hydrolases"/>
    <property type="match status" value="1"/>
</dbReference>
<evidence type="ECO:0000256" key="2">
    <source>
        <dbReference type="ARBA" id="ARBA00012980"/>
    </source>
</evidence>
<organism evidence="10">
    <name type="scientific">bioreactor metagenome</name>
    <dbReference type="NCBI Taxonomy" id="1076179"/>
    <lineage>
        <taxon>unclassified sequences</taxon>
        <taxon>metagenomes</taxon>
        <taxon>ecological metagenomes</taxon>
    </lineage>
</organism>
<keyword evidence="4" id="KW-0545">Nucleotide biosynthesis</keyword>
<dbReference type="InterPro" id="IPR018094">
    <property type="entry name" value="Thymidylate_kinase"/>
</dbReference>
<feature type="domain" description="Thymidylate kinase-like" evidence="9">
    <location>
        <begin position="2"/>
        <end position="119"/>
    </location>
</feature>
<dbReference type="GO" id="GO:0005524">
    <property type="term" value="F:ATP binding"/>
    <property type="evidence" value="ECO:0007669"/>
    <property type="project" value="UniProtKB-KW"/>
</dbReference>
<sequence length="134" mass="14602">MRDIILPALAAGKIVLSDRYVDSSIAYQGAGRELGMDLVARINAPAIDGCLPDLTVLLDIDAAAALRRREKASEVDRIEMMEDSFHVRVGKAYQELLKQNPGRIIRVDAQGSEEEVAERVSALVSQRLKDAGLA</sequence>
<comment type="similarity">
    <text evidence="1">Belongs to the thymidylate kinase family.</text>
</comment>
<dbReference type="GO" id="GO:0006233">
    <property type="term" value="P:dTDP biosynthetic process"/>
    <property type="evidence" value="ECO:0007669"/>
    <property type="project" value="InterPro"/>
</dbReference>
<evidence type="ECO:0000313" key="10">
    <source>
        <dbReference type="EMBL" id="MPN14581.1"/>
    </source>
</evidence>
<evidence type="ECO:0000256" key="4">
    <source>
        <dbReference type="ARBA" id="ARBA00022727"/>
    </source>
</evidence>
<dbReference type="PANTHER" id="PTHR10344:SF4">
    <property type="entry name" value="UMP-CMP KINASE 2, MITOCHONDRIAL"/>
    <property type="match status" value="1"/>
</dbReference>
<dbReference type="GO" id="GO:0006235">
    <property type="term" value="P:dTTP biosynthetic process"/>
    <property type="evidence" value="ECO:0007669"/>
    <property type="project" value="TreeGrafter"/>
</dbReference>
<keyword evidence="6 10" id="KW-0418">Kinase</keyword>
<dbReference type="NCBIfam" id="TIGR00041">
    <property type="entry name" value="DTMP_kinase"/>
    <property type="match status" value="1"/>
</dbReference>
<dbReference type="InterPro" id="IPR018095">
    <property type="entry name" value="Thymidylate_kin_CS"/>
</dbReference>
<comment type="caution">
    <text evidence="10">The sequence shown here is derived from an EMBL/GenBank/DDBJ whole genome shotgun (WGS) entry which is preliminary data.</text>
</comment>
<comment type="catalytic activity">
    <reaction evidence="8">
        <text>dTMP + ATP = dTDP + ADP</text>
        <dbReference type="Rhea" id="RHEA:13517"/>
        <dbReference type="ChEBI" id="CHEBI:30616"/>
        <dbReference type="ChEBI" id="CHEBI:58369"/>
        <dbReference type="ChEBI" id="CHEBI:63528"/>
        <dbReference type="ChEBI" id="CHEBI:456216"/>
        <dbReference type="EC" id="2.7.4.9"/>
    </reaction>
</comment>
<dbReference type="Pfam" id="PF02223">
    <property type="entry name" value="Thymidylate_kin"/>
    <property type="match status" value="1"/>
</dbReference>
<evidence type="ECO:0000256" key="7">
    <source>
        <dbReference type="ARBA" id="ARBA00022840"/>
    </source>
</evidence>
<dbReference type="CDD" id="cd01672">
    <property type="entry name" value="TMPK"/>
    <property type="match status" value="1"/>
</dbReference>
<evidence type="ECO:0000256" key="3">
    <source>
        <dbReference type="ARBA" id="ARBA00022679"/>
    </source>
</evidence>
<evidence type="ECO:0000259" key="9">
    <source>
        <dbReference type="Pfam" id="PF02223"/>
    </source>
</evidence>
<gene>
    <name evidence="10" type="primary">tmk_31</name>
    <name evidence="10" type="ORF">SDC9_161908</name>
</gene>
<dbReference type="EC" id="2.7.4.9" evidence="2"/>
<keyword evidence="7" id="KW-0067">ATP-binding</keyword>
<dbReference type="Gene3D" id="3.40.50.300">
    <property type="entry name" value="P-loop containing nucleotide triphosphate hydrolases"/>
    <property type="match status" value="1"/>
</dbReference>
<dbReference type="GO" id="GO:0004798">
    <property type="term" value="F:dTMP kinase activity"/>
    <property type="evidence" value="ECO:0007669"/>
    <property type="project" value="UniProtKB-EC"/>
</dbReference>
<name>A0A645FJM3_9ZZZZ</name>
<dbReference type="InterPro" id="IPR039430">
    <property type="entry name" value="Thymidylate_kin-like_dom"/>
</dbReference>
<evidence type="ECO:0000256" key="1">
    <source>
        <dbReference type="ARBA" id="ARBA00009776"/>
    </source>
</evidence>
<dbReference type="GO" id="GO:0006227">
    <property type="term" value="P:dUDP biosynthetic process"/>
    <property type="evidence" value="ECO:0007669"/>
    <property type="project" value="TreeGrafter"/>
</dbReference>